<dbReference type="PROSITE" id="PS00028">
    <property type="entry name" value="ZINC_FINGER_C2H2_1"/>
    <property type="match status" value="1"/>
</dbReference>
<protein>
    <recommendedName>
        <fullName evidence="1">C2H2-type domain-containing protein</fullName>
    </recommendedName>
</protein>
<sequence length="219" mass="24649">MEGNDKIDELELRKNETLLQEMVGLLEKAEKAPSAGSGNKAEVVHRGDAEVPVPILSQRESEAGYVYIYDPKTGEQSRANKNMVLALLKATNPDGTRLFTTIKPAFEPLKGTHKCFLHPAGPERKRYTEMGLPVCNKSNITNPYMVKKHMMNRHPTAWKFLEEERIEKERVDEIALRTAILQQMVEAKASAQVFRCEVCAKEFSTSVALTGHKNSHKTK</sequence>
<reference evidence="2" key="1">
    <citation type="submission" date="2020-03" db="EMBL/GenBank/DDBJ databases">
        <title>The deep terrestrial virosphere.</title>
        <authorList>
            <person name="Holmfeldt K."/>
            <person name="Nilsson E."/>
            <person name="Simone D."/>
            <person name="Lopez-Fernandez M."/>
            <person name="Wu X."/>
            <person name="de Brujin I."/>
            <person name="Lundin D."/>
            <person name="Andersson A."/>
            <person name="Bertilsson S."/>
            <person name="Dopson M."/>
        </authorList>
    </citation>
    <scope>NUCLEOTIDE SEQUENCE</scope>
    <source>
        <strain evidence="3">MM415A00834</strain>
        <strain evidence="2">MM415B01291</strain>
    </source>
</reference>
<dbReference type="EMBL" id="MT141370">
    <property type="protein sequence ID" value="QJA59453.1"/>
    <property type="molecule type" value="Genomic_DNA"/>
</dbReference>
<dbReference type="Pfam" id="PF13912">
    <property type="entry name" value="zf-C2H2_6"/>
    <property type="match status" value="1"/>
</dbReference>
<dbReference type="PROSITE" id="PS50157">
    <property type="entry name" value="ZINC_FINGER_C2H2_2"/>
    <property type="match status" value="1"/>
</dbReference>
<dbReference type="Gene3D" id="3.30.160.60">
    <property type="entry name" value="Classic Zinc Finger"/>
    <property type="match status" value="1"/>
</dbReference>
<evidence type="ECO:0000259" key="1">
    <source>
        <dbReference type="PROSITE" id="PS50157"/>
    </source>
</evidence>
<name>A0A6M3IPT0_9ZZZZ</name>
<accession>A0A6M3IPT0</accession>
<gene>
    <name evidence="3" type="ORF">MM415A00834_0003</name>
    <name evidence="2" type="ORF">MM415B01291_0003</name>
</gene>
<dbReference type="AlphaFoldDB" id="A0A6M3IPT0"/>
<organism evidence="2">
    <name type="scientific">viral metagenome</name>
    <dbReference type="NCBI Taxonomy" id="1070528"/>
    <lineage>
        <taxon>unclassified sequences</taxon>
        <taxon>metagenomes</taxon>
        <taxon>organismal metagenomes</taxon>
    </lineage>
</organism>
<evidence type="ECO:0000313" key="3">
    <source>
        <dbReference type="EMBL" id="QJA79745.1"/>
    </source>
</evidence>
<dbReference type="InterPro" id="IPR013087">
    <property type="entry name" value="Znf_C2H2_type"/>
</dbReference>
<proteinExistence type="predicted"/>
<evidence type="ECO:0000313" key="2">
    <source>
        <dbReference type="EMBL" id="QJA59453.1"/>
    </source>
</evidence>
<feature type="domain" description="C2H2-type" evidence="1">
    <location>
        <begin position="194"/>
        <end position="219"/>
    </location>
</feature>
<dbReference type="EMBL" id="MT142393">
    <property type="protein sequence ID" value="QJA79745.1"/>
    <property type="molecule type" value="Genomic_DNA"/>
</dbReference>